<evidence type="ECO:0000313" key="1">
    <source>
        <dbReference type="EMBL" id="KRX44573.1"/>
    </source>
</evidence>
<sequence>MQTPTDEQSSRKSMSMLFIDESRFWQKFFELAALIDLIATVSNKSSGLKLEKNEFELFSILHQSSEIRSLESLCVCIFGSVARIRSHVGNGFDAIKPIRRYTLISKMNSFIVS</sequence>
<organism evidence="1 2">
    <name type="scientific">Trichinella murrelli</name>
    <dbReference type="NCBI Taxonomy" id="144512"/>
    <lineage>
        <taxon>Eukaryota</taxon>
        <taxon>Metazoa</taxon>
        <taxon>Ecdysozoa</taxon>
        <taxon>Nematoda</taxon>
        <taxon>Enoplea</taxon>
        <taxon>Dorylaimia</taxon>
        <taxon>Trichinellida</taxon>
        <taxon>Trichinellidae</taxon>
        <taxon>Trichinella</taxon>
    </lineage>
</organism>
<keyword evidence="2" id="KW-1185">Reference proteome</keyword>
<dbReference type="EMBL" id="JYDJ01000093">
    <property type="protein sequence ID" value="KRX44573.1"/>
    <property type="molecule type" value="Genomic_DNA"/>
</dbReference>
<comment type="caution">
    <text evidence="1">The sequence shown here is derived from an EMBL/GenBank/DDBJ whole genome shotgun (WGS) entry which is preliminary data.</text>
</comment>
<gene>
    <name evidence="1" type="ORF">T05_13162</name>
</gene>
<proteinExistence type="predicted"/>
<protein>
    <submittedName>
        <fullName evidence="1">Uncharacterized protein</fullName>
    </submittedName>
</protein>
<dbReference type="AlphaFoldDB" id="A0A0V0TZZ9"/>
<evidence type="ECO:0000313" key="2">
    <source>
        <dbReference type="Proteomes" id="UP000055048"/>
    </source>
</evidence>
<name>A0A0V0TZZ9_9BILA</name>
<accession>A0A0V0TZZ9</accession>
<reference evidence="1 2" key="1">
    <citation type="submission" date="2015-01" db="EMBL/GenBank/DDBJ databases">
        <title>Evolution of Trichinella species and genotypes.</title>
        <authorList>
            <person name="Korhonen P.K."/>
            <person name="Edoardo P."/>
            <person name="Giuseppe L.R."/>
            <person name="Gasser R.B."/>
        </authorList>
    </citation>
    <scope>NUCLEOTIDE SEQUENCE [LARGE SCALE GENOMIC DNA]</scope>
    <source>
        <strain evidence="1">ISS417</strain>
    </source>
</reference>
<dbReference type="Proteomes" id="UP000055048">
    <property type="component" value="Unassembled WGS sequence"/>
</dbReference>